<protein>
    <submittedName>
        <fullName evidence="2">Uncharacterized protein</fullName>
    </submittedName>
</protein>
<proteinExistence type="predicted"/>
<evidence type="ECO:0000256" key="1">
    <source>
        <dbReference type="SAM" id="SignalP"/>
    </source>
</evidence>
<feature type="signal peptide" evidence="1">
    <location>
        <begin position="1"/>
        <end position="18"/>
    </location>
</feature>
<organism evidence="2 3">
    <name type="scientific">Trichoderma arundinaceum</name>
    <dbReference type="NCBI Taxonomy" id="490622"/>
    <lineage>
        <taxon>Eukaryota</taxon>
        <taxon>Fungi</taxon>
        <taxon>Dikarya</taxon>
        <taxon>Ascomycota</taxon>
        <taxon>Pezizomycotina</taxon>
        <taxon>Sordariomycetes</taxon>
        <taxon>Hypocreomycetidae</taxon>
        <taxon>Hypocreales</taxon>
        <taxon>Hypocreaceae</taxon>
        <taxon>Trichoderma</taxon>
    </lineage>
</organism>
<evidence type="ECO:0000313" key="3">
    <source>
        <dbReference type="Proteomes" id="UP000266272"/>
    </source>
</evidence>
<dbReference type="AlphaFoldDB" id="A0A395NRC2"/>
<comment type="caution">
    <text evidence="2">The sequence shown here is derived from an EMBL/GenBank/DDBJ whole genome shotgun (WGS) entry which is preliminary data.</text>
</comment>
<sequence length="296" mass="33209">MRTQFFIYCAFLVPAVWAGGYQGALERVWDFYAYQIDGLNDAKDRILGFSCKKWDSATKKCAINPETKVDEWEECQGKILPSKRCTFNELMGFLGKFRGNEELVRGTDGAGNPLPQDTETPDIKETGKYVYSQLLVKSKKVGNVPPYKFMYKATGDYVAYLSRMENMVTTTGPKKNDLNKHLFDGFKAASDAIKEARIGDHGPFLIAEAEKVLKPKGFTIEKMPVGTGSNPVTGAPWETVDWEKTVSTALEGDRWELDVLNDISDFHDNFYKGGSAKDHKVVMESFKIIGDKLESC</sequence>
<accession>A0A395NRC2</accession>
<keyword evidence="3" id="KW-1185">Reference proteome</keyword>
<gene>
    <name evidence="2" type="ORF">TARUN_3899</name>
</gene>
<feature type="chain" id="PRO_5017425576" evidence="1">
    <location>
        <begin position="19"/>
        <end position="296"/>
    </location>
</feature>
<dbReference type="Proteomes" id="UP000266272">
    <property type="component" value="Unassembled WGS sequence"/>
</dbReference>
<evidence type="ECO:0000313" key="2">
    <source>
        <dbReference type="EMBL" id="RFU78377.1"/>
    </source>
</evidence>
<reference evidence="2 3" key="1">
    <citation type="journal article" date="2018" name="PLoS Pathog.">
        <title>Evolution of structural diversity of trichothecenes, a family of toxins produced by plant pathogenic and entomopathogenic fungi.</title>
        <authorList>
            <person name="Proctor R.H."/>
            <person name="McCormick S.P."/>
            <person name="Kim H.S."/>
            <person name="Cardoza R.E."/>
            <person name="Stanley A.M."/>
            <person name="Lindo L."/>
            <person name="Kelly A."/>
            <person name="Brown D.W."/>
            <person name="Lee T."/>
            <person name="Vaughan M.M."/>
            <person name="Alexander N.J."/>
            <person name="Busman M."/>
            <person name="Gutierrez S."/>
        </authorList>
    </citation>
    <scope>NUCLEOTIDE SEQUENCE [LARGE SCALE GENOMIC DNA]</scope>
    <source>
        <strain evidence="2 3">IBT 40837</strain>
    </source>
</reference>
<name>A0A395NRC2_TRIAR</name>
<dbReference type="OrthoDB" id="3467882at2759"/>
<keyword evidence="1" id="KW-0732">Signal</keyword>
<dbReference type="EMBL" id="PXOA01000215">
    <property type="protein sequence ID" value="RFU78377.1"/>
    <property type="molecule type" value="Genomic_DNA"/>
</dbReference>